<dbReference type="GO" id="GO:0004180">
    <property type="term" value="F:carboxypeptidase activity"/>
    <property type="evidence" value="ECO:0007669"/>
    <property type="project" value="UniProtKB-KW"/>
</dbReference>
<name>A0A2I0T5U7_LIMLA</name>
<keyword evidence="3" id="KW-0645">Protease</keyword>
<reference evidence="4" key="2">
    <citation type="submission" date="2017-12" db="EMBL/GenBank/DDBJ databases">
        <title>Genome sequence of the Bar-tailed Godwit (Limosa lapponica baueri).</title>
        <authorList>
            <person name="Lima N.C.B."/>
            <person name="Parody-Merino A.M."/>
            <person name="Battley P.F."/>
            <person name="Fidler A.E."/>
            <person name="Prosdocimi F."/>
        </authorList>
    </citation>
    <scope>NUCLEOTIDE SEQUENCE [LARGE SCALE GENOMIC DNA]</scope>
</reference>
<feature type="region of interest" description="Disordered" evidence="1">
    <location>
        <begin position="65"/>
        <end position="111"/>
    </location>
</feature>
<feature type="chain" id="PRO_5014161264" evidence="2">
    <location>
        <begin position="33"/>
        <end position="161"/>
    </location>
</feature>
<proteinExistence type="predicted"/>
<feature type="compositionally biased region" description="Basic residues" evidence="1">
    <location>
        <begin position="87"/>
        <end position="102"/>
    </location>
</feature>
<organism evidence="3 4">
    <name type="scientific">Limosa lapponica baueri</name>
    <dbReference type="NCBI Taxonomy" id="1758121"/>
    <lineage>
        <taxon>Eukaryota</taxon>
        <taxon>Metazoa</taxon>
        <taxon>Chordata</taxon>
        <taxon>Craniata</taxon>
        <taxon>Vertebrata</taxon>
        <taxon>Euteleostomi</taxon>
        <taxon>Archelosauria</taxon>
        <taxon>Archosauria</taxon>
        <taxon>Dinosauria</taxon>
        <taxon>Saurischia</taxon>
        <taxon>Theropoda</taxon>
        <taxon>Coelurosauria</taxon>
        <taxon>Aves</taxon>
        <taxon>Neognathae</taxon>
        <taxon>Neoaves</taxon>
        <taxon>Charadriiformes</taxon>
        <taxon>Scolopacidae</taxon>
        <taxon>Limosa</taxon>
    </lineage>
</organism>
<sequence>MIALSKKSSCSSQLCLALCAFGLALLGDVSRAVPMDDQDYYLQEISNRDHYYSFPYPGEEFFPFTEQPGEEGPVRAAETEEHPGFKPSKKALKPKKSNKKGKSILETPPGRAQEALGWVRISQDQVSEEESVREEEKSIKWPMQATMKIILRKEFECIKIG</sequence>
<reference evidence="4" key="1">
    <citation type="submission" date="2017-11" db="EMBL/GenBank/DDBJ databases">
        <authorList>
            <person name="Lima N.C."/>
            <person name="Parody-Merino A.M."/>
            <person name="Battley P.F."/>
            <person name="Fidler A.E."/>
            <person name="Prosdocimi F."/>
        </authorList>
    </citation>
    <scope>NUCLEOTIDE SEQUENCE [LARGE SCALE GENOMIC DNA]</scope>
</reference>
<evidence type="ECO:0000313" key="4">
    <source>
        <dbReference type="Proteomes" id="UP000233556"/>
    </source>
</evidence>
<keyword evidence="4" id="KW-1185">Reference proteome</keyword>
<dbReference type="Proteomes" id="UP000233556">
    <property type="component" value="Unassembled WGS sequence"/>
</dbReference>
<gene>
    <name evidence="3" type="ORF">llap_20538</name>
</gene>
<accession>A0A2I0T5U7</accession>
<protein>
    <submittedName>
        <fullName evidence="3">Inactive carboxypeptidase-like protein x2</fullName>
    </submittedName>
</protein>
<evidence type="ECO:0000313" key="3">
    <source>
        <dbReference type="EMBL" id="PKU29158.1"/>
    </source>
</evidence>
<evidence type="ECO:0000256" key="2">
    <source>
        <dbReference type="SAM" id="SignalP"/>
    </source>
</evidence>
<evidence type="ECO:0000256" key="1">
    <source>
        <dbReference type="SAM" id="MobiDB-lite"/>
    </source>
</evidence>
<dbReference type="AlphaFoldDB" id="A0A2I0T5U7"/>
<dbReference type="OrthoDB" id="10249045at2759"/>
<keyword evidence="3" id="KW-0121">Carboxypeptidase</keyword>
<keyword evidence="2" id="KW-0732">Signal</keyword>
<dbReference type="EMBL" id="KZ517931">
    <property type="protein sequence ID" value="PKU29158.1"/>
    <property type="molecule type" value="Genomic_DNA"/>
</dbReference>
<keyword evidence="3" id="KW-0378">Hydrolase</keyword>
<feature type="signal peptide" evidence="2">
    <location>
        <begin position="1"/>
        <end position="32"/>
    </location>
</feature>